<proteinExistence type="inferred from homology"/>
<dbReference type="RefSeq" id="WP_144308462.1">
    <property type="nucleotide sequence ID" value="NZ_VMNK01000003.1"/>
</dbReference>
<reference evidence="16 17" key="1">
    <citation type="submission" date="2019-07" db="EMBL/GenBank/DDBJ databases">
        <title>The pathways for chlorine oxyanion respiration interact through the shared metabolite chlorate.</title>
        <authorList>
            <person name="Barnum T.P."/>
            <person name="Cheng Y."/>
            <person name="Hill K.A."/>
            <person name="Lucas L.N."/>
            <person name="Carlson H.K."/>
            <person name="Coates J.D."/>
        </authorList>
    </citation>
    <scope>NUCLEOTIDE SEQUENCE [LARGE SCALE GENOMIC DNA]</scope>
    <source>
        <strain evidence="16 17">SFB-3</strain>
    </source>
</reference>
<evidence type="ECO:0000313" key="17">
    <source>
        <dbReference type="Proteomes" id="UP000319502"/>
    </source>
</evidence>
<evidence type="ECO:0000256" key="12">
    <source>
        <dbReference type="ARBA" id="ARBA00033342"/>
    </source>
</evidence>
<dbReference type="NCBIfam" id="NF002352">
    <property type="entry name" value="PRK01318.1-3"/>
    <property type="match status" value="1"/>
</dbReference>
<evidence type="ECO:0000256" key="13">
    <source>
        <dbReference type="HAMAP-Rule" id="MF_01810"/>
    </source>
</evidence>
<evidence type="ECO:0000256" key="7">
    <source>
        <dbReference type="ARBA" id="ARBA00022927"/>
    </source>
</evidence>
<feature type="transmembrane region" description="Helical" evidence="13">
    <location>
        <begin position="501"/>
        <end position="526"/>
    </location>
</feature>
<dbReference type="CDD" id="cd19961">
    <property type="entry name" value="EcYidC-like_peri"/>
    <property type="match status" value="1"/>
</dbReference>
<dbReference type="PRINTS" id="PR00701">
    <property type="entry name" value="60KDINNERMP"/>
</dbReference>
<sequence>MDNRRLILLTIFAFSIFMLWDGWGKYTNPPVAQVASSQAGAAASTDASIPKARTQLSADGSVPVDAVSSGGGAAPTLTVRTDSVLAQISADGGDIVRLELTRHKATADKTKNYVLLDNGTRHIYAAQSGLTGQGLPNHKTRFTLPEGEQVMAADAKTLTVRLDAPTENGINVSKLLTFHRDSYIIDVAYEISNGSDAPVRTDAYFQFQRDGEAAETTEAMGVSTFTGPAFYTDALKFQKVSFEDIADGSAKFAKKDDNGWVAMVQHYFVSAFLPEQGVAREYFARKINDRLYTAGTILPVDEIAPGATATVATRLYAGPQEQEHLEAIAPGLDLVVDYGWLTVIAAPLFWVLQWFHNLTGNWGWAIILVTICLKLIFFPLSAASYKSMAKMRTLGPRLQRLKEQHGDDKVRMQKEMMEIYKKEKINPLGGCLPIVVQIPVFIALYWVLLGSVEMRQAPWLGWITDLSVKDPYFILPIIMGATMLIQMRLNPTPPDPMQAKVMMAMPIVFTFMFLFFPAGLVLYWVVNNTLSIAQQWQITKMIESGQKT</sequence>
<evidence type="ECO:0000256" key="5">
    <source>
        <dbReference type="ARBA" id="ARBA00022475"/>
    </source>
</evidence>
<dbReference type="PRINTS" id="PR01900">
    <property type="entry name" value="YIDCPROTEIN"/>
</dbReference>
<keyword evidence="17" id="KW-1185">Reference proteome</keyword>
<dbReference type="AlphaFoldDB" id="A0A557R1B4"/>
<evidence type="ECO:0000256" key="3">
    <source>
        <dbReference type="ARBA" id="ARBA00015325"/>
    </source>
</evidence>
<dbReference type="InterPro" id="IPR038221">
    <property type="entry name" value="YidC_periplasmic_sf"/>
</dbReference>
<dbReference type="InterPro" id="IPR028053">
    <property type="entry name" value="Membr_insert_YidC_N"/>
</dbReference>
<protein>
    <recommendedName>
        <fullName evidence="3 13">Membrane protein insertase YidC</fullName>
    </recommendedName>
    <alternativeName>
        <fullName evidence="12 13">Foldase YidC</fullName>
    </alternativeName>
    <alternativeName>
        <fullName evidence="11 13">Membrane integrase YidC</fullName>
    </alternativeName>
    <alternativeName>
        <fullName evidence="13">Membrane protein YidC</fullName>
    </alternativeName>
</protein>
<evidence type="ECO:0000259" key="15">
    <source>
        <dbReference type="Pfam" id="PF14849"/>
    </source>
</evidence>
<keyword evidence="7 13" id="KW-0653">Protein transport</keyword>
<feature type="transmembrane region" description="Helical" evidence="13">
    <location>
        <begin position="6"/>
        <end position="23"/>
    </location>
</feature>
<keyword evidence="5 13" id="KW-1003">Cell membrane</keyword>
<dbReference type="Proteomes" id="UP000319502">
    <property type="component" value="Unassembled WGS sequence"/>
</dbReference>
<dbReference type="InterPro" id="IPR001708">
    <property type="entry name" value="YidC/ALB3/OXA1/COX18"/>
</dbReference>
<dbReference type="Pfam" id="PF02096">
    <property type="entry name" value="60KD_IMP"/>
    <property type="match status" value="1"/>
</dbReference>
<gene>
    <name evidence="13 16" type="primary">yidC</name>
    <name evidence="16" type="ORF">FHP91_04630</name>
</gene>
<dbReference type="GO" id="GO:0005886">
    <property type="term" value="C:plasma membrane"/>
    <property type="evidence" value="ECO:0007669"/>
    <property type="project" value="UniProtKB-SubCell"/>
</dbReference>
<dbReference type="NCBIfam" id="TIGR03593">
    <property type="entry name" value="yidC_nterm"/>
    <property type="match status" value="1"/>
</dbReference>
<keyword evidence="6 13" id="KW-0812">Transmembrane</keyword>
<organism evidence="16 17">
    <name type="scientific">Denitromonas halophila</name>
    <dbReference type="NCBI Taxonomy" id="1629404"/>
    <lineage>
        <taxon>Bacteria</taxon>
        <taxon>Pseudomonadati</taxon>
        <taxon>Pseudomonadota</taxon>
        <taxon>Betaproteobacteria</taxon>
        <taxon>Rhodocyclales</taxon>
        <taxon>Zoogloeaceae</taxon>
        <taxon>Denitromonas</taxon>
    </lineage>
</organism>
<evidence type="ECO:0000313" key="16">
    <source>
        <dbReference type="EMBL" id="TVO58948.1"/>
    </source>
</evidence>
<dbReference type="CDD" id="cd20070">
    <property type="entry name" value="5TM_YidC_Alb3"/>
    <property type="match status" value="1"/>
</dbReference>
<keyword evidence="8 13" id="KW-1133">Transmembrane helix</keyword>
<evidence type="ECO:0000256" key="11">
    <source>
        <dbReference type="ARBA" id="ARBA00033245"/>
    </source>
</evidence>
<evidence type="ECO:0000256" key="10">
    <source>
        <dbReference type="ARBA" id="ARBA00023186"/>
    </source>
</evidence>
<dbReference type="GO" id="GO:0015031">
    <property type="term" value="P:protein transport"/>
    <property type="evidence" value="ECO:0007669"/>
    <property type="project" value="UniProtKB-KW"/>
</dbReference>
<dbReference type="PANTHER" id="PTHR12428">
    <property type="entry name" value="OXA1"/>
    <property type="match status" value="1"/>
</dbReference>
<feature type="transmembrane region" description="Helical" evidence="13">
    <location>
        <begin position="431"/>
        <end position="452"/>
    </location>
</feature>
<dbReference type="OrthoDB" id="9780552at2"/>
<keyword evidence="4 13" id="KW-0813">Transport</keyword>
<feature type="transmembrane region" description="Helical" evidence="13">
    <location>
        <begin position="472"/>
        <end position="489"/>
    </location>
</feature>
<evidence type="ECO:0000256" key="2">
    <source>
        <dbReference type="ARBA" id="ARBA00010527"/>
    </source>
</evidence>
<evidence type="ECO:0000256" key="1">
    <source>
        <dbReference type="ARBA" id="ARBA00004429"/>
    </source>
</evidence>
<evidence type="ECO:0000256" key="6">
    <source>
        <dbReference type="ARBA" id="ARBA00022692"/>
    </source>
</evidence>
<dbReference type="PANTHER" id="PTHR12428:SF65">
    <property type="entry name" value="CYTOCHROME C OXIDASE ASSEMBLY PROTEIN COX18, MITOCHONDRIAL"/>
    <property type="match status" value="1"/>
</dbReference>
<name>A0A557R1B4_9RHOO</name>
<evidence type="ECO:0000259" key="14">
    <source>
        <dbReference type="Pfam" id="PF02096"/>
    </source>
</evidence>
<comment type="caution">
    <text evidence="16">The sequence shown here is derived from an EMBL/GenBank/DDBJ whole genome shotgun (WGS) entry which is preliminary data.</text>
</comment>
<dbReference type="NCBIfam" id="NF002353">
    <property type="entry name" value="PRK01318.1-4"/>
    <property type="match status" value="1"/>
</dbReference>
<dbReference type="InterPro" id="IPR019998">
    <property type="entry name" value="Membr_insert_YidC"/>
</dbReference>
<dbReference type="HAMAP" id="MF_01810">
    <property type="entry name" value="YidC_type1"/>
    <property type="match status" value="1"/>
</dbReference>
<comment type="function">
    <text evidence="13">Required for the insertion and/or proper folding and/or complex formation of integral membrane proteins into the membrane. Involved in integration of membrane proteins that insert both dependently and independently of the Sec translocase complex, as well as at least some lipoproteins. Aids folding of multispanning membrane proteins.</text>
</comment>
<dbReference type="EMBL" id="VMNK01000003">
    <property type="protein sequence ID" value="TVO58948.1"/>
    <property type="molecule type" value="Genomic_DNA"/>
</dbReference>
<feature type="domain" description="Membrane insertase YidC N-terminal" evidence="15">
    <location>
        <begin position="77"/>
        <end position="351"/>
    </location>
</feature>
<dbReference type="NCBIfam" id="TIGR03592">
    <property type="entry name" value="yidC_oxa1_cterm"/>
    <property type="match status" value="1"/>
</dbReference>
<evidence type="ECO:0000256" key="4">
    <source>
        <dbReference type="ARBA" id="ARBA00022448"/>
    </source>
</evidence>
<comment type="subcellular location">
    <subcellularLocation>
        <location evidence="1">Cell inner membrane</location>
        <topology evidence="1">Multi-pass membrane protein</topology>
    </subcellularLocation>
    <subcellularLocation>
        <location evidence="13">Cell membrane</location>
        <topology evidence="13">Multi-pass membrane protein</topology>
    </subcellularLocation>
</comment>
<dbReference type="Pfam" id="PF14849">
    <property type="entry name" value="YidC_periplas"/>
    <property type="match status" value="1"/>
</dbReference>
<dbReference type="InterPro" id="IPR047196">
    <property type="entry name" value="YidC_ALB_C"/>
</dbReference>
<keyword evidence="10 13" id="KW-0143">Chaperone</keyword>
<accession>A0A557R1B4</accession>
<keyword evidence="9 13" id="KW-0472">Membrane</keyword>
<dbReference type="GO" id="GO:0051205">
    <property type="term" value="P:protein insertion into membrane"/>
    <property type="evidence" value="ECO:0007669"/>
    <property type="project" value="TreeGrafter"/>
</dbReference>
<evidence type="ECO:0000256" key="8">
    <source>
        <dbReference type="ARBA" id="ARBA00022989"/>
    </source>
</evidence>
<feature type="transmembrane region" description="Helical" evidence="13">
    <location>
        <begin position="362"/>
        <end position="382"/>
    </location>
</feature>
<evidence type="ECO:0000256" key="9">
    <source>
        <dbReference type="ARBA" id="ARBA00023136"/>
    </source>
</evidence>
<feature type="domain" description="Membrane insertase YidC/Oxa/ALB C-terminal" evidence="14">
    <location>
        <begin position="362"/>
        <end position="539"/>
    </location>
</feature>
<dbReference type="GO" id="GO:0032977">
    <property type="term" value="F:membrane insertase activity"/>
    <property type="evidence" value="ECO:0007669"/>
    <property type="project" value="InterPro"/>
</dbReference>
<comment type="similarity">
    <text evidence="2 13">Belongs to the OXA1/ALB3/YidC family. Type 1 subfamily.</text>
</comment>
<comment type="subunit">
    <text evidence="13">Interacts with the Sec translocase complex via SecD. Specifically interacts with transmembrane segments of nascent integral membrane proteins during membrane integration.</text>
</comment>
<feature type="transmembrane region" description="Helical" evidence="13">
    <location>
        <begin position="338"/>
        <end position="356"/>
    </location>
</feature>
<dbReference type="Gene3D" id="2.70.98.90">
    <property type="match status" value="1"/>
</dbReference>
<dbReference type="InterPro" id="IPR028055">
    <property type="entry name" value="YidC/Oxa/ALB_C"/>
</dbReference>